<evidence type="ECO:0000313" key="2">
    <source>
        <dbReference type="EMBL" id="RFO97845.1"/>
    </source>
</evidence>
<dbReference type="EMBL" id="QFZK01000002">
    <property type="protein sequence ID" value="RFO97845.1"/>
    <property type="molecule type" value="Genomic_DNA"/>
</dbReference>
<name>A0A3E1REP3_9BURK</name>
<keyword evidence="3" id="KW-1185">Reference proteome</keyword>
<dbReference type="Proteomes" id="UP000260665">
    <property type="component" value="Unassembled WGS sequence"/>
</dbReference>
<proteinExistence type="predicted"/>
<feature type="region of interest" description="Disordered" evidence="1">
    <location>
        <begin position="1"/>
        <end position="23"/>
    </location>
</feature>
<protein>
    <submittedName>
        <fullName evidence="2">Uncharacterized protein</fullName>
    </submittedName>
</protein>
<dbReference type="InterPro" id="IPR047675">
    <property type="entry name" value="Putative_zinc-bd"/>
</dbReference>
<accession>A0A3E1REP3</accession>
<evidence type="ECO:0000256" key="1">
    <source>
        <dbReference type="SAM" id="MobiDB-lite"/>
    </source>
</evidence>
<reference evidence="2 3" key="1">
    <citation type="submission" date="2018-05" db="EMBL/GenBank/DDBJ databases">
        <title>Rhodoferax soyangensis sp.nov., isolated from an oligotrophic freshwater lake.</title>
        <authorList>
            <person name="Park M."/>
        </authorList>
    </citation>
    <scope>NUCLEOTIDE SEQUENCE [LARGE SCALE GENOMIC DNA]</scope>
    <source>
        <strain evidence="2 3">IMCC26218</strain>
    </source>
</reference>
<gene>
    <name evidence="2" type="ORF">DIC66_03710</name>
</gene>
<dbReference type="NCBIfam" id="NF041373">
    <property type="entry name" value="HGG_STG"/>
    <property type="match status" value="1"/>
</dbReference>
<dbReference type="AlphaFoldDB" id="A0A3E1REP3"/>
<sequence length="72" mass="7916">MMENPMKPICGAHARTTGNPCQKQPLDNGRCRLHGGLSTGRPPTHGFYTKEAIANRARLRDLIKGINAMICK</sequence>
<comment type="caution">
    <text evidence="2">The sequence shown here is derived from an EMBL/GenBank/DDBJ whole genome shotgun (WGS) entry which is preliminary data.</text>
</comment>
<evidence type="ECO:0000313" key="3">
    <source>
        <dbReference type="Proteomes" id="UP000260665"/>
    </source>
</evidence>
<organism evidence="2 3">
    <name type="scientific">Rhodoferax lacus</name>
    <dbReference type="NCBI Taxonomy" id="2184758"/>
    <lineage>
        <taxon>Bacteria</taxon>
        <taxon>Pseudomonadati</taxon>
        <taxon>Pseudomonadota</taxon>
        <taxon>Betaproteobacteria</taxon>
        <taxon>Burkholderiales</taxon>
        <taxon>Comamonadaceae</taxon>
        <taxon>Rhodoferax</taxon>
    </lineage>
</organism>